<keyword evidence="5" id="KW-1185">Reference proteome</keyword>
<gene>
    <name evidence="4" type="ORF">CBYS24578_00017669</name>
</gene>
<dbReference type="PRINTS" id="PR01415">
    <property type="entry name" value="ANKYRIN"/>
</dbReference>
<evidence type="ECO:0000313" key="5">
    <source>
        <dbReference type="Proteomes" id="UP000754883"/>
    </source>
</evidence>
<protein>
    <submittedName>
        <fullName evidence="4">Uncharacterized protein</fullName>
    </submittedName>
</protein>
<evidence type="ECO:0000256" key="1">
    <source>
        <dbReference type="ARBA" id="ARBA00022737"/>
    </source>
</evidence>
<dbReference type="SUPFAM" id="SSF48403">
    <property type="entry name" value="Ankyrin repeat"/>
    <property type="match status" value="1"/>
</dbReference>
<feature type="repeat" description="ANK" evidence="3">
    <location>
        <begin position="190"/>
        <end position="214"/>
    </location>
</feature>
<evidence type="ECO:0000256" key="2">
    <source>
        <dbReference type="ARBA" id="ARBA00023043"/>
    </source>
</evidence>
<dbReference type="PANTHER" id="PTHR24198">
    <property type="entry name" value="ANKYRIN REPEAT AND PROTEIN KINASE DOMAIN-CONTAINING PROTEIN"/>
    <property type="match status" value="1"/>
</dbReference>
<dbReference type="AlphaFoldDB" id="A0A9N9UWK9"/>
<feature type="repeat" description="ANK" evidence="3">
    <location>
        <begin position="156"/>
        <end position="177"/>
    </location>
</feature>
<reference evidence="4 5" key="2">
    <citation type="submission" date="2021-10" db="EMBL/GenBank/DDBJ databases">
        <authorList>
            <person name="Piombo E."/>
        </authorList>
    </citation>
    <scope>NUCLEOTIDE SEQUENCE [LARGE SCALE GENOMIC DNA]</scope>
</reference>
<dbReference type="PROSITE" id="PS50088">
    <property type="entry name" value="ANK_REPEAT"/>
    <property type="match status" value="4"/>
</dbReference>
<dbReference type="InterPro" id="IPR002110">
    <property type="entry name" value="Ankyrin_rpt"/>
</dbReference>
<dbReference type="PROSITE" id="PS50297">
    <property type="entry name" value="ANK_REP_REGION"/>
    <property type="match status" value="4"/>
</dbReference>
<comment type="caution">
    <text evidence="4">The sequence shown here is derived from an EMBL/GenBank/DDBJ whole genome shotgun (WGS) entry which is preliminary data.</text>
</comment>
<accession>A0A9N9UWK9</accession>
<name>A0A9N9UWK9_9HYPO</name>
<keyword evidence="2 3" id="KW-0040">ANK repeat</keyword>
<dbReference type="Pfam" id="PF13637">
    <property type="entry name" value="Ank_4"/>
    <property type="match status" value="1"/>
</dbReference>
<reference evidence="5" key="1">
    <citation type="submission" date="2019-06" db="EMBL/GenBank/DDBJ databases">
        <authorList>
            <person name="Broberg M."/>
        </authorList>
    </citation>
    <scope>NUCLEOTIDE SEQUENCE [LARGE SCALE GENOMIC DNA]</scope>
</reference>
<dbReference type="Gene3D" id="1.25.40.20">
    <property type="entry name" value="Ankyrin repeat-containing domain"/>
    <property type="match status" value="3"/>
</dbReference>
<proteinExistence type="predicted"/>
<organism evidence="4 5">
    <name type="scientific">Clonostachys byssicola</name>
    <dbReference type="NCBI Taxonomy" id="160290"/>
    <lineage>
        <taxon>Eukaryota</taxon>
        <taxon>Fungi</taxon>
        <taxon>Dikarya</taxon>
        <taxon>Ascomycota</taxon>
        <taxon>Pezizomycotina</taxon>
        <taxon>Sordariomycetes</taxon>
        <taxon>Hypocreomycetidae</taxon>
        <taxon>Hypocreales</taxon>
        <taxon>Bionectriaceae</taxon>
        <taxon>Clonostachys</taxon>
    </lineage>
</organism>
<feature type="repeat" description="ANK" evidence="3">
    <location>
        <begin position="258"/>
        <end position="290"/>
    </location>
</feature>
<dbReference type="InterPro" id="IPR036770">
    <property type="entry name" value="Ankyrin_rpt-contain_sf"/>
</dbReference>
<keyword evidence="1" id="KW-0677">Repeat</keyword>
<evidence type="ECO:0000256" key="3">
    <source>
        <dbReference type="PROSITE-ProRule" id="PRU00023"/>
    </source>
</evidence>
<dbReference type="Pfam" id="PF12796">
    <property type="entry name" value="Ank_2"/>
    <property type="match status" value="3"/>
</dbReference>
<dbReference type="OrthoDB" id="341259at2759"/>
<feature type="repeat" description="ANK" evidence="3">
    <location>
        <begin position="392"/>
        <end position="413"/>
    </location>
</feature>
<dbReference type="EMBL" id="CABFNO020001555">
    <property type="protein sequence ID" value="CAH0000735.1"/>
    <property type="molecule type" value="Genomic_DNA"/>
</dbReference>
<evidence type="ECO:0000313" key="4">
    <source>
        <dbReference type="EMBL" id="CAH0000735.1"/>
    </source>
</evidence>
<dbReference type="Proteomes" id="UP000754883">
    <property type="component" value="Unassembled WGS sequence"/>
</dbReference>
<dbReference type="SMART" id="SM00248">
    <property type="entry name" value="ANK"/>
    <property type="match status" value="9"/>
</dbReference>
<dbReference type="PANTHER" id="PTHR24198:SF165">
    <property type="entry name" value="ANKYRIN REPEAT-CONTAINING PROTEIN-RELATED"/>
    <property type="match status" value="1"/>
</dbReference>
<sequence length="471" mass="52210">MPLLHLPNEILNEIARELCEENDLNAFVRVNRLLYTLLNAYLYAHNLRRFQDDEIDTGSAALIWAIIYRGPEATYKLALEAERNLSHSSDICPSDCALKLALLLERVDALTLLFENCDYHDVDKRAIFKAARIGNVDVFRAMIESGIFEPSYTDEKGMTSLMVAAIHGHVDIARYLLGFEEVDLNARWNRGSTPLYMAAEDNHVEIFEMLIATGKVDVNAETDYGVTVLSKAVRANHPDCVRALLEDDSLDPNAGKMDGMSPLQDAAFWGSLETVKLLLEGGADANFAPTGTTALSIAAQEDHQDVVDTLLNVQGIVIDSQPHFTQSWLLDAVIRGQVSLVEKLLAQPDINANEKNDDGNSILIAGIIEGQTETVFALLASGKVDVNLTGSYQRTPLHVAVEWGYIDIVRLLLCVDGIDPNLRDWHDKTPFELALVEQNDEIMVMLLEVQEVLDDAIFGSVNSVTYPIEED</sequence>